<evidence type="ECO:0000313" key="4">
    <source>
        <dbReference type="Proteomes" id="UP000186917"/>
    </source>
</evidence>
<gene>
    <name evidence="3" type="ORF">SAMN05421788_103475</name>
</gene>
<keyword evidence="1" id="KW-1133">Transmembrane helix</keyword>
<evidence type="ECO:0000313" key="3">
    <source>
        <dbReference type="EMBL" id="SIT09845.1"/>
    </source>
</evidence>
<keyword evidence="1" id="KW-0812">Transmembrane</keyword>
<protein>
    <submittedName>
        <fullName evidence="3">PA14 domain-containing protein</fullName>
    </submittedName>
</protein>
<dbReference type="Gene3D" id="3.90.182.10">
    <property type="entry name" value="Toxin - Anthrax Protective Antigen,domain 1"/>
    <property type="match status" value="1"/>
</dbReference>
<dbReference type="STRING" id="477680.SAMN05421788_103475"/>
<accession>A0A1N7PGT7</accession>
<evidence type="ECO:0000259" key="2">
    <source>
        <dbReference type="PROSITE" id="PS51820"/>
    </source>
</evidence>
<evidence type="ECO:0000256" key="1">
    <source>
        <dbReference type="SAM" id="Phobius"/>
    </source>
</evidence>
<dbReference type="SUPFAM" id="SSF56988">
    <property type="entry name" value="Anthrax protective antigen"/>
    <property type="match status" value="1"/>
</dbReference>
<dbReference type="SMART" id="SM00758">
    <property type="entry name" value="PA14"/>
    <property type="match status" value="1"/>
</dbReference>
<organism evidence="3 4">
    <name type="scientific">Filimonas lacunae</name>
    <dbReference type="NCBI Taxonomy" id="477680"/>
    <lineage>
        <taxon>Bacteria</taxon>
        <taxon>Pseudomonadati</taxon>
        <taxon>Bacteroidota</taxon>
        <taxon>Chitinophagia</taxon>
        <taxon>Chitinophagales</taxon>
        <taxon>Chitinophagaceae</taxon>
        <taxon>Filimonas</taxon>
    </lineage>
</organism>
<dbReference type="EMBL" id="FTOR01000003">
    <property type="protein sequence ID" value="SIT09845.1"/>
    <property type="molecule type" value="Genomic_DNA"/>
</dbReference>
<dbReference type="InterPro" id="IPR037524">
    <property type="entry name" value="PA14/GLEYA"/>
</dbReference>
<keyword evidence="4" id="KW-1185">Reference proteome</keyword>
<keyword evidence="1" id="KW-0472">Membrane</keyword>
<proteinExistence type="predicted"/>
<dbReference type="OrthoDB" id="9814627at2"/>
<name>A0A1N7PGT7_9BACT</name>
<feature type="transmembrane region" description="Helical" evidence="1">
    <location>
        <begin position="32"/>
        <end position="56"/>
    </location>
</feature>
<feature type="domain" description="PA14" evidence="2">
    <location>
        <begin position="643"/>
        <end position="791"/>
    </location>
</feature>
<dbReference type="PROSITE" id="PS51820">
    <property type="entry name" value="PA14"/>
    <property type="match status" value="1"/>
</dbReference>
<sequence length="1891" mass="210837">MDHQIHLPERKITKLTTNITRMIVSVSYYKKCIALLFMVIMYSEFVLAGYTSVLHYNNNTVTSNRQRYVAATGNRVKEKSDAYAVSIDSTYTPAFSATPDNRVVEEASANFGSGPTQPEMSAFQSVGSGNMVNLFSGDFSYNIPLMDVGGYPVNIFYQSGITMEQDASWVGLGWNINPGAITRNMRGLPDDFTGKQDSIWRSISLKENKTVGVTAGADVELKDVPMDLGFSLGVFHNTYKGWGMETGLNASVRVASGSKGKSTVGLDLNNNSQEGFSISPSFQYKLHGKNSDDISNSFGLSFPMNNRTGLKAIQLSYGMSKYKTDPKNSVSGGLGSSLISFSRPAYTPTMSYPMTSTQYTFTAKTGGQLWVIHPNVSLSGYVSTQKIEEADKRMYIPAYGYLNYQAAMSNPSVLLDFNREKDIAYSEKPVVSSIAVPAYTYDVFSITGEGTGGMFRAYRGDIGYVYDNFLKSKDNSLRASIDLGGGALAHSGADLNLNRAYTQTGPWQDANAMRTNVAFQSSDKNFEAAYFRNPGEKSINSREFYKAIGDDDLVTVKLAKSGSYLSATNILNRYNKSGVLAEEIKLPASRAVKPVRDKRAQVISYLTAQEASIAGVNKYIENHILNTYGLNNCKDSINDLNYGAGEGLMGYYYNDKTFSNLFATLNDETINFSNYSYIYDPMGPDYRNFDKVIGQSRQKFSTRWLGRIKAPATGTFKFMIVSDDQSGLYVNDSLLIAGTKPGGVYTSVPLNMVEGQFYNIKVDYIQDASSIVMHLGWSYNGGDYKTVPKECLYHVAEKLQDTVSNSLVIEKRINSFRKPTHISQINVLNPDGRRYVYGIPVYNLYQRDATFSVNAAGGNLKDGLVKYEHGVDDTTTNNQGKEGYYNAEDMPSYAHSFMLTNILSPDYIDLTGDGVSDDDPGDAIKFNYSRVAGLDKPFEWRAPAVADSASYNEGFRSYSRDDKGSYSYGRKELWYLNSIVSKNMIATFKVSDREDLLSVNQRGVKDRNRHLAKKLDEINLYSKADFLKNGSNATPVKTVHFEYSYELCKGANRLKDTTNGYSGKLTLKKIWFSYNGNNKGKQNPYNFYYHSNNPGYNLKSFDRWGNFKDPSQNVGATAGNLVTNQEYPYALQDSTLAGYNAAAWTLDSIGLPSGGSIKVQYESDDYAFVQDKRAMQMYRVVGLSRYQPTQLPLTEVSLYSNKGEHTYVTVAVNDPVSSNQQVFKKYLEGLDMIYFRMRIKMPKDDWGEGFENIPCYAYVDKDGGYGFVDANHIWFKIKHTQIDTFGITNASPLFKAAMNYLRLNLPSKAYPGSEVMDDFGPVDAIKGIFGLIANIVDMVRGFESKVKSNNWTNVVDTARSLVRLNTPFYKKYGGGLRVKKVLIYDNWKKMSKGNAESVYGQEYEYTTLKQIDGTDRLISSGVAAYEPFIGGEENPFHMPVQYGEPVSVMAPTTVGYAEEPLGETFFPSASVGYSKVRVKSIHTKNVKSAPGYEETEFYTAYDFPTVAERTVLGDNKERYFPSILNFLKIESSHLLALSQGFKIELNDMHGKVKRESSYSSNNSLISQTSNYYKTEHTGKEKEKLANTVWTIGPDGKIDTASVIGKDIEIMMDMREELSETAAKNFNVDGDMFQAGVWPVILLGTLNMFQHDRTVLKSIATTKIVQRYGILDSIVHVEKGSRITTQNILYDSETGDPVLNRTENEFKDSIYTFSYPAHWSYEGMSGAYQNIDLSLKNVFIKSGKIISGITEPDSVYFASGDEILIGSRQKTDLANTTSCKDTLAWYPSYGQMWAVNVNELKGGPKDFYFMWRDGSPVTANDATLKVIRSGRRNIAAQLGQVASLHSPVVKAGSGYQLQFDVNTGIINASAVEYKQDWKVEDKMKSKLQCLLQ</sequence>
<reference evidence="4" key="1">
    <citation type="submission" date="2017-01" db="EMBL/GenBank/DDBJ databases">
        <authorList>
            <person name="Varghese N."/>
            <person name="Submissions S."/>
        </authorList>
    </citation>
    <scope>NUCLEOTIDE SEQUENCE [LARGE SCALE GENOMIC DNA]</scope>
    <source>
        <strain evidence="4">DSM 21054</strain>
    </source>
</reference>
<dbReference type="Pfam" id="PF07691">
    <property type="entry name" value="PA14"/>
    <property type="match status" value="1"/>
</dbReference>
<dbReference type="InterPro" id="IPR011658">
    <property type="entry name" value="PA14_dom"/>
</dbReference>
<dbReference type="Proteomes" id="UP000186917">
    <property type="component" value="Unassembled WGS sequence"/>
</dbReference>